<dbReference type="SMART" id="SM00382">
    <property type="entry name" value="AAA"/>
    <property type="match status" value="2"/>
</dbReference>
<feature type="domain" description="ABC transporter" evidence="16">
    <location>
        <begin position="248"/>
        <end position="493"/>
    </location>
</feature>
<dbReference type="Gene3D" id="3.40.50.300">
    <property type="entry name" value="P-loop containing nucleotide triphosphate hydrolases"/>
    <property type="match status" value="2"/>
</dbReference>
<accession>A0A965GD83</accession>
<dbReference type="InterPro" id="IPR017871">
    <property type="entry name" value="ABC_transporter-like_CS"/>
</dbReference>
<evidence type="ECO:0000256" key="5">
    <source>
        <dbReference type="ARBA" id="ARBA00022448"/>
    </source>
</evidence>
<dbReference type="InterPro" id="IPR003439">
    <property type="entry name" value="ABC_transporter-like_ATP-bd"/>
</dbReference>
<dbReference type="PROSITE" id="PS50893">
    <property type="entry name" value="ABC_TRANSPORTER_2"/>
    <property type="match status" value="2"/>
</dbReference>
<evidence type="ECO:0000256" key="12">
    <source>
        <dbReference type="ARBA" id="ARBA00023136"/>
    </source>
</evidence>
<evidence type="ECO:0000256" key="1">
    <source>
        <dbReference type="ARBA" id="ARBA00004417"/>
    </source>
</evidence>
<proteinExistence type="inferred from homology"/>
<dbReference type="SUPFAM" id="SSF52540">
    <property type="entry name" value="P-loop containing nucleoside triphosphate hydrolases"/>
    <property type="match status" value="2"/>
</dbReference>
<dbReference type="InterPro" id="IPR003593">
    <property type="entry name" value="AAA+_ATPase"/>
</dbReference>
<dbReference type="AlphaFoldDB" id="A0A965GD83"/>
<comment type="similarity">
    <text evidence="2">Belongs to the ABC transporter superfamily. AI-2 autoinducer porter (TC 3.A.1.2.8) family.</text>
</comment>
<keyword evidence="12" id="KW-0472">Membrane</keyword>
<dbReference type="FunFam" id="3.40.50.300:FF:000127">
    <property type="entry name" value="Ribose import ATP-binding protein RbsA"/>
    <property type="match status" value="1"/>
</dbReference>
<comment type="caution">
    <text evidence="17">The sequence shown here is derived from an EMBL/GenBank/DDBJ whole genome shotgun (WGS) entry which is preliminary data.</text>
</comment>
<evidence type="ECO:0000256" key="7">
    <source>
        <dbReference type="ARBA" id="ARBA00022597"/>
    </source>
</evidence>
<evidence type="ECO:0000256" key="10">
    <source>
        <dbReference type="ARBA" id="ARBA00022840"/>
    </source>
</evidence>
<feature type="domain" description="ABC transporter" evidence="16">
    <location>
        <begin position="6"/>
        <end position="241"/>
    </location>
</feature>
<keyword evidence="8" id="KW-0677">Repeat</keyword>
<dbReference type="InterPro" id="IPR050107">
    <property type="entry name" value="ABC_carbohydrate_import_ATPase"/>
</dbReference>
<organism evidence="17 18">
    <name type="scientific">Candidatus Fonsibacter lacus</name>
    <dbReference type="NCBI Taxonomy" id="2576439"/>
    <lineage>
        <taxon>Bacteria</taxon>
        <taxon>Pseudomonadati</taxon>
        <taxon>Pseudomonadota</taxon>
        <taxon>Alphaproteobacteria</taxon>
        <taxon>Candidatus Pelagibacterales</taxon>
        <taxon>Candidatus Pelagibacterales incertae sedis</taxon>
        <taxon>Candidatus Fonsibacter</taxon>
    </lineage>
</organism>
<evidence type="ECO:0000256" key="4">
    <source>
        <dbReference type="ARBA" id="ARBA00019459"/>
    </source>
</evidence>
<evidence type="ECO:0000259" key="16">
    <source>
        <dbReference type="PROSITE" id="PS50893"/>
    </source>
</evidence>
<evidence type="ECO:0000256" key="11">
    <source>
        <dbReference type="ARBA" id="ARBA00022967"/>
    </source>
</evidence>
<evidence type="ECO:0000256" key="3">
    <source>
        <dbReference type="ARBA" id="ARBA00011262"/>
    </source>
</evidence>
<keyword evidence="5" id="KW-0813">Transport</keyword>
<protein>
    <recommendedName>
        <fullName evidence="4">Autoinducer 2 import ATP-binding protein LsrA</fullName>
        <ecNumber evidence="14">7.6.2.13</ecNumber>
    </recommendedName>
</protein>
<dbReference type="PANTHER" id="PTHR43790:SF2">
    <property type="entry name" value="AUTOINDUCER 2 IMPORT ATP-BINDING PROTEIN LSRA"/>
    <property type="match status" value="1"/>
</dbReference>
<comment type="function">
    <text evidence="13">Part of the ABC transporter complex LsrABCD involved in autoinducer 2 (AI-2) import. Responsible for energy coupling to the transport system.</text>
</comment>
<dbReference type="EMBL" id="RFXN01000044">
    <property type="protein sequence ID" value="NBR93996.1"/>
    <property type="molecule type" value="Genomic_DNA"/>
</dbReference>
<dbReference type="CDD" id="cd03215">
    <property type="entry name" value="ABC_Carb_Monos_II"/>
    <property type="match status" value="1"/>
</dbReference>
<dbReference type="PROSITE" id="PS00211">
    <property type="entry name" value="ABC_TRANSPORTER_1"/>
    <property type="match status" value="1"/>
</dbReference>
<dbReference type="InterPro" id="IPR027417">
    <property type="entry name" value="P-loop_NTPase"/>
</dbReference>
<evidence type="ECO:0000256" key="8">
    <source>
        <dbReference type="ARBA" id="ARBA00022737"/>
    </source>
</evidence>
<dbReference type="EC" id="7.6.2.13" evidence="14"/>
<evidence type="ECO:0000256" key="14">
    <source>
        <dbReference type="ARBA" id="ARBA00023798"/>
    </source>
</evidence>
<evidence type="ECO:0000256" key="13">
    <source>
        <dbReference type="ARBA" id="ARBA00023747"/>
    </source>
</evidence>
<dbReference type="Proteomes" id="UP000740727">
    <property type="component" value="Unassembled WGS sequence"/>
</dbReference>
<dbReference type="PANTHER" id="PTHR43790">
    <property type="entry name" value="CARBOHYDRATE TRANSPORT ATP-BINDING PROTEIN MG119-RELATED"/>
    <property type="match status" value="1"/>
</dbReference>
<keyword evidence="9" id="KW-0547">Nucleotide-binding</keyword>
<dbReference type="GO" id="GO:0005524">
    <property type="term" value="F:ATP binding"/>
    <property type="evidence" value="ECO:0007669"/>
    <property type="project" value="UniProtKB-KW"/>
</dbReference>
<comment type="subunit">
    <text evidence="3">The complex is composed of two ATP-binding proteins (LsrA), two transmembrane proteins (LsrC and LsrD) and a solute-binding protein (LsrB).</text>
</comment>
<dbReference type="GO" id="GO:0016887">
    <property type="term" value="F:ATP hydrolysis activity"/>
    <property type="evidence" value="ECO:0007669"/>
    <property type="project" value="InterPro"/>
</dbReference>
<gene>
    <name evidence="17" type="ORF">EBT44_04065</name>
</gene>
<keyword evidence="11" id="KW-1278">Translocase</keyword>
<evidence type="ECO:0000256" key="15">
    <source>
        <dbReference type="ARBA" id="ARBA00034076"/>
    </source>
</evidence>
<evidence type="ECO:0000256" key="9">
    <source>
        <dbReference type="ARBA" id="ARBA00022741"/>
    </source>
</evidence>
<evidence type="ECO:0000313" key="18">
    <source>
        <dbReference type="Proteomes" id="UP000740727"/>
    </source>
</evidence>
<dbReference type="CDD" id="cd03216">
    <property type="entry name" value="ABC_Carb_Monos_I"/>
    <property type="match status" value="1"/>
</dbReference>
<keyword evidence="6" id="KW-1003">Cell membrane</keyword>
<comment type="subcellular location">
    <subcellularLocation>
        <location evidence="1">Cell inner membrane</location>
        <topology evidence="1">Peripheral membrane protein</topology>
    </subcellularLocation>
</comment>
<reference evidence="17" key="1">
    <citation type="submission" date="2018-10" db="EMBL/GenBank/DDBJ databases">
        <title>Iterative Subtractive Binning of Freshwater Chronoseries Metagenomes Recovers Nearly Complete Genomes from over Four Hundred Novel Species.</title>
        <authorList>
            <person name="Rodriguez-R L.M."/>
            <person name="Tsementzi D."/>
            <person name="Luo C."/>
            <person name="Konstantinidis K.T."/>
        </authorList>
    </citation>
    <scope>NUCLEOTIDE SEQUENCE</scope>
    <source>
        <strain evidence="17">WB5_2A_028</strain>
    </source>
</reference>
<dbReference type="Pfam" id="PF00005">
    <property type="entry name" value="ABC_tran"/>
    <property type="match status" value="2"/>
</dbReference>
<name>A0A965GD83_9PROT</name>
<comment type="catalytic activity">
    <reaction evidence="15">
        <text>ATP + H2O + (2R,4S)-2-methyl-2,3,3,4-tetrahydroxytetrahydrofuran-[AI-2-binding protein]Side 1 = ADP + phosphate + (2R,4S)-2-methyl-2,3,3,4-tetrahydroxytetrahydrofuranSide 2 + [AI-2-binding protein]Side 1.</text>
        <dbReference type="EC" id="7.6.2.13"/>
    </reaction>
</comment>
<evidence type="ECO:0000256" key="2">
    <source>
        <dbReference type="ARBA" id="ARBA00009404"/>
    </source>
</evidence>
<keyword evidence="7" id="KW-0762">Sugar transport</keyword>
<evidence type="ECO:0000313" key="17">
    <source>
        <dbReference type="EMBL" id="NBR93996.1"/>
    </source>
</evidence>
<keyword evidence="10 17" id="KW-0067">ATP-binding</keyword>
<dbReference type="GO" id="GO:0005886">
    <property type="term" value="C:plasma membrane"/>
    <property type="evidence" value="ECO:0007669"/>
    <property type="project" value="UniProtKB-SubCell"/>
</dbReference>
<evidence type="ECO:0000256" key="6">
    <source>
        <dbReference type="ARBA" id="ARBA00022475"/>
    </source>
</evidence>
<sequence>MSNELVSLQGIHKSFSGVEVLHGVDLTLGAGEVLALLGENGAGKSTLVKILAGDIEPTSGSIDIQGSKLAKLDVYQARQLGVRMIFQELNDAPALTVAENIFLGQWPHSGPFVAWSEMAAKAKAVLDRLEVDIPVDAIAGQLRVGERQLIEIARALTQDTKVLVLDEPTAALSNVEVERLFAVMDQLREEGVGMIYITHRLDEVARVADRVQVLRDGSSVLTVDAKKATREDLVSAMLGHANAKNVRPALTDTSEAAIKVSGLTSFAEFQKINFTVNKGEVLALFGKVGSGTAEICEALFGLRSITGGSVEIFGKHYKTRGPAESAEQGIGYLPADRQRLGSFPVRSVAENLAVRSWKHMGQYGFVNRALEHKAFTRWAEALRIVSRGSTQTISTLSGGNQQKVLLARWFEAGVNILLLVEPTRGVDVGARRDIYQIIRKQAKESGMAVVVATSDYEEVVLLADRALVMSRGEVVSELSGNSVEASKLIAASS</sequence>